<dbReference type="GeneID" id="80512769"/>
<proteinExistence type="predicted"/>
<protein>
    <submittedName>
        <fullName evidence="2">Collagen-like protein 7</fullName>
    </submittedName>
</protein>
<keyword evidence="2" id="KW-0176">Collagen</keyword>
<organism evidence="2 3">
    <name type="scientific">Powai lake megavirus</name>
    <dbReference type="NCBI Taxonomy" id="1842663"/>
    <lineage>
        <taxon>Viruses</taxon>
        <taxon>Varidnaviria</taxon>
        <taxon>Bamfordvirae</taxon>
        <taxon>Nucleocytoviricota</taxon>
        <taxon>Megaviricetes</taxon>
        <taxon>Imitervirales</taxon>
        <taxon>Mimiviridae</taxon>
        <taxon>Megamimivirinae</taxon>
        <taxon>Megavirus</taxon>
        <taxon>Megavirus powaiense</taxon>
    </lineage>
</organism>
<dbReference type="KEGG" id="vg:80512769"/>
<accession>A0A167R838</accession>
<dbReference type="GO" id="GO:0019867">
    <property type="term" value="C:outer membrane"/>
    <property type="evidence" value="ECO:0007669"/>
    <property type="project" value="InterPro"/>
</dbReference>
<dbReference type="RefSeq" id="YP_010776158.1">
    <property type="nucleotide sequence ID" value="NC_075034.1"/>
</dbReference>
<dbReference type="Pfam" id="PF05658">
    <property type="entry name" value="YadA_head"/>
    <property type="match status" value="1"/>
</dbReference>
<evidence type="ECO:0000313" key="3">
    <source>
        <dbReference type="Proteomes" id="UP000241365"/>
    </source>
</evidence>
<name>A0A167R838_9VIRU</name>
<feature type="domain" description="Trimeric autotransporter adhesin YadA-like head" evidence="1">
    <location>
        <begin position="48"/>
        <end position="73"/>
    </location>
</feature>
<dbReference type="Proteomes" id="UP000241365">
    <property type="component" value="Segment"/>
</dbReference>
<keyword evidence="3" id="KW-1185">Reference proteome</keyword>
<reference evidence="2 3" key="1">
    <citation type="journal article" date="2016" name="Genome Announc.">
        <title>Complete Genome Sequence of a New Megavirus Family Member Isolated from an Inland Water Lake for the First Time in India.</title>
        <authorList>
            <person name="Chatterjee A."/>
            <person name="Ali F."/>
            <person name="Bange D."/>
            <person name="Kondabagil K."/>
        </authorList>
    </citation>
    <scope>NUCLEOTIDE SEQUENCE [LARGE SCALE GENOMIC DNA]</scope>
    <source>
        <strain evidence="2">1</strain>
    </source>
</reference>
<evidence type="ECO:0000313" key="2">
    <source>
        <dbReference type="EMBL" id="ANB50407.1"/>
    </source>
</evidence>
<evidence type="ECO:0000259" key="1">
    <source>
        <dbReference type="Pfam" id="PF05658"/>
    </source>
</evidence>
<dbReference type="InterPro" id="IPR008640">
    <property type="entry name" value="Adhesin_Head_dom"/>
</dbReference>
<sequence length="567" mass="56441">MTTQPNGSSDIGPDPFDPSNTSGLNMKYFGLSGGAFRAGNFTANNLSAIGQNSVAFGYQTQAPADGSIAYGLNLSGNISAYGIASIAGGQTINNGSIFTGSGSIGSYVNGLVDNSIISIGLGAIGSKISGNVINGNMTTGSGAHGSIITGYTSSGNMTIGTRAYGSLIRGSCTNNTLSIGDGSIGSSITASSTSGLITIADNVHGASICGTNNTSIISIGNSSYGSSICGYAFQSRSIIENDCRGCSIRGTTGSSSLSTIKFASDGSCINGSLTSSGLFSIETNSIASEITGSCTNGTMIISGRGSKCYGTCGGSLMSITGNACTIQGSSVNSSVMTISTGSLGSRIMGRADNGSMIIGDGSLGSMINGYSSGGGIISSSGNGTFIAGLASASGEIHQVTSNGSFSLGRNNKVNNEYSGAIGINSLAYMPGSISQASFSSSGNLLQSGSQQSTKVLGRNLSGRIVLADGSFATLPYTGFANIKAKIIGSSGTIAGLCFQVSNIGGNYGVFLPTTPSGGLVCYGNPVGVVPSPIFVPTALSTSGFTVAINVNTDQNYTCYYNIVNISS</sequence>
<dbReference type="EMBL" id="KU877344">
    <property type="protein sequence ID" value="ANB50407.1"/>
    <property type="molecule type" value="Genomic_DNA"/>
</dbReference>